<accession>A0AAC9ERQ4</accession>
<dbReference type="KEGG" id="lko:ABN16_11115"/>
<evidence type="ECO:0000313" key="2">
    <source>
        <dbReference type="Proteomes" id="UP000036000"/>
    </source>
</evidence>
<proteinExistence type="predicted"/>
<dbReference type="EMBL" id="CP012033">
    <property type="protein sequence ID" value="AKP66076.1"/>
    <property type="molecule type" value="Genomic_DNA"/>
</dbReference>
<gene>
    <name evidence="1" type="ORF">ABN16_11115</name>
</gene>
<name>A0AAC9ERQ4_9LACO</name>
<reference evidence="1 2" key="1">
    <citation type="submission" date="2015-07" db="EMBL/GenBank/DDBJ databases">
        <title>Lactobacillus korensis/26-25/ whole genome sequencing.</title>
        <authorList>
            <person name="Kim M.K."/>
            <person name="Im W.-T."/>
            <person name="Srinivasan S."/>
            <person name="Lee J.-J."/>
        </authorList>
    </citation>
    <scope>NUCLEOTIDE SEQUENCE [LARGE SCALE GENOMIC DNA]</scope>
    <source>
        <strain evidence="1 2">26-25</strain>
    </source>
</reference>
<keyword evidence="2" id="KW-1185">Reference proteome</keyword>
<sequence>MAAYLTLTKQDPVTWGKAVGEQAKHTATKIDDVKDAKDNLTQSTQRLTTAIDAAMPVLDDIQTDIEKFTFKIAPRVEKIEETVSRWDNA</sequence>
<dbReference type="AlphaFoldDB" id="A0AAC9ERQ4"/>
<dbReference type="Proteomes" id="UP000036000">
    <property type="component" value="Chromosome"/>
</dbReference>
<evidence type="ECO:0000313" key="1">
    <source>
        <dbReference type="EMBL" id="AKP66076.1"/>
    </source>
</evidence>
<organism evidence="1 2">
    <name type="scientific">Levilactobacillus koreensis</name>
    <dbReference type="NCBI Taxonomy" id="637971"/>
    <lineage>
        <taxon>Bacteria</taxon>
        <taxon>Bacillati</taxon>
        <taxon>Bacillota</taxon>
        <taxon>Bacilli</taxon>
        <taxon>Lactobacillales</taxon>
        <taxon>Lactobacillaceae</taxon>
        <taxon>Levilactobacillus</taxon>
    </lineage>
</organism>
<protein>
    <submittedName>
        <fullName evidence="1">Uncharacterized protein</fullName>
    </submittedName>
</protein>